<evidence type="ECO:0000259" key="13">
    <source>
        <dbReference type="Pfam" id="PF00593"/>
    </source>
</evidence>
<accession>A0ABV8JS24</accession>
<feature type="signal peptide" evidence="12">
    <location>
        <begin position="1"/>
        <end position="20"/>
    </location>
</feature>
<keyword evidence="6 11" id="KW-0798">TonB box</keyword>
<dbReference type="Gene3D" id="2.40.170.20">
    <property type="entry name" value="TonB-dependent receptor, beta-barrel domain"/>
    <property type="match status" value="1"/>
</dbReference>
<dbReference type="InterPro" id="IPR039426">
    <property type="entry name" value="TonB-dep_rcpt-like"/>
</dbReference>
<evidence type="ECO:0000256" key="11">
    <source>
        <dbReference type="RuleBase" id="RU003357"/>
    </source>
</evidence>
<proteinExistence type="inferred from homology"/>
<reference evidence="16" key="1">
    <citation type="journal article" date="2019" name="Int. J. Syst. Evol. Microbiol.">
        <title>The Global Catalogue of Microorganisms (GCM) 10K type strain sequencing project: providing services to taxonomists for standard genome sequencing and annotation.</title>
        <authorList>
            <consortium name="The Broad Institute Genomics Platform"/>
            <consortium name="The Broad Institute Genome Sequencing Center for Infectious Disease"/>
            <person name="Wu L."/>
            <person name="Ma J."/>
        </authorList>
    </citation>
    <scope>NUCLEOTIDE SEQUENCE [LARGE SCALE GENOMIC DNA]</scope>
    <source>
        <strain evidence="16">CECT 7477</strain>
    </source>
</reference>
<evidence type="ECO:0000256" key="5">
    <source>
        <dbReference type="ARBA" id="ARBA00022729"/>
    </source>
</evidence>
<dbReference type="Gene3D" id="2.170.130.10">
    <property type="entry name" value="TonB-dependent receptor, plug domain"/>
    <property type="match status" value="1"/>
</dbReference>
<evidence type="ECO:0000256" key="12">
    <source>
        <dbReference type="SAM" id="SignalP"/>
    </source>
</evidence>
<dbReference type="InterPro" id="IPR036942">
    <property type="entry name" value="Beta-barrel_TonB_sf"/>
</dbReference>
<evidence type="ECO:0000256" key="4">
    <source>
        <dbReference type="ARBA" id="ARBA00022692"/>
    </source>
</evidence>
<dbReference type="Pfam" id="PF00593">
    <property type="entry name" value="TonB_dep_Rec_b-barrel"/>
    <property type="match status" value="1"/>
</dbReference>
<sequence>MRNFRFLFALAVLLSFDAFSQKDSVTVLDEVILTDVRLLYFSNHQVEVLKDSVLKRNGRSLTDLLQFNSGIYLKENGLGMVSSPSFRGTNASQTAVIWNGININSQLTGQVDFNTVVPRNYGIVQVRKGGGSVQFGSGAIGGSIHLQDEMRFNSKFENELELSYGSFDTRGLDHRVSQGSDEFTFGFGVNYRSSENDYDYLGTDLENENGDFETLNLNANVGYKLSEKQLLKFYHQSFLGDRNFSGTLTAPSMSKYKDYNARNLLEWNHFKNNRIHRVKLGYLYEKYKYFANKERPDFSFGETNTFLGNYDYKISFDKIIIDAIVDINHTTGDGSSVMQANRNTVAGTMLFKHQLAEYISYDLSLRKEYVNDYDSPFVYALNVEYQPNEQHIIHLNGSKNYRVPTFNEIYWITGAGSSGNPDVLPESSYQFELGHGIQFTKWNFNWAAFYISSEDMIQWRPNVTGVWTPMNISEAINYGLETSLMFKEKWGEHELVWHGGYFYTRAKNEEINKDLMYVPRHKATGNLSYAYSTWQCYYQVFYNGKVFTTSDNSEELPAYAVSNFGISKKIQLGGNVACTPKIQLNNIWNKNYQNVAFRPMPGRNIQLNVNLNF</sequence>
<evidence type="ECO:0000256" key="9">
    <source>
        <dbReference type="ARBA" id="ARBA00023237"/>
    </source>
</evidence>
<protein>
    <submittedName>
        <fullName evidence="15">TonB-dependent receptor plug domain-containing protein</fullName>
    </submittedName>
</protein>
<dbReference type="PANTHER" id="PTHR30069">
    <property type="entry name" value="TONB-DEPENDENT OUTER MEMBRANE RECEPTOR"/>
    <property type="match status" value="1"/>
</dbReference>
<keyword evidence="8 15" id="KW-0675">Receptor</keyword>
<keyword evidence="3 10" id="KW-1134">Transmembrane beta strand</keyword>
<evidence type="ECO:0000313" key="15">
    <source>
        <dbReference type="EMBL" id="MFC4097077.1"/>
    </source>
</evidence>
<dbReference type="PANTHER" id="PTHR30069:SF29">
    <property type="entry name" value="HEMOGLOBIN AND HEMOGLOBIN-HAPTOGLOBIN-BINDING PROTEIN 1-RELATED"/>
    <property type="match status" value="1"/>
</dbReference>
<evidence type="ECO:0000256" key="7">
    <source>
        <dbReference type="ARBA" id="ARBA00023136"/>
    </source>
</evidence>
<evidence type="ECO:0000259" key="14">
    <source>
        <dbReference type="Pfam" id="PF07715"/>
    </source>
</evidence>
<comment type="similarity">
    <text evidence="10 11">Belongs to the TonB-dependent receptor family.</text>
</comment>
<evidence type="ECO:0000256" key="3">
    <source>
        <dbReference type="ARBA" id="ARBA00022452"/>
    </source>
</evidence>
<dbReference type="InterPro" id="IPR000531">
    <property type="entry name" value="Beta-barrel_TonB"/>
</dbReference>
<evidence type="ECO:0000256" key="8">
    <source>
        <dbReference type="ARBA" id="ARBA00023170"/>
    </source>
</evidence>
<feature type="chain" id="PRO_5046359457" evidence="12">
    <location>
        <begin position="21"/>
        <end position="613"/>
    </location>
</feature>
<comment type="caution">
    <text evidence="15">The sequence shown here is derived from an EMBL/GenBank/DDBJ whole genome shotgun (WGS) entry which is preliminary data.</text>
</comment>
<organism evidence="15 16">
    <name type="scientific">Euzebyella saccharophila</name>
    <dbReference type="NCBI Taxonomy" id="679664"/>
    <lineage>
        <taxon>Bacteria</taxon>
        <taxon>Pseudomonadati</taxon>
        <taxon>Bacteroidota</taxon>
        <taxon>Flavobacteriia</taxon>
        <taxon>Flavobacteriales</taxon>
        <taxon>Flavobacteriaceae</taxon>
        <taxon>Euzebyella</taxon>
    </lineage>
</organism>
<dbReference type="Pfam" id="PF07715">
    <property type="entry name" value="Plug"/>
    <property type="match status" value="1"/>
</dbReference>
<keyword evidence="2 10" id="KW-0813">Transport</keyword>
<evidence type="ECO:0000313" key="16">
    <source>
        <dbReference type="Proteomes" id="UP001595814"/>
    </source>
</evidence>
<evidence type="ECO:0000256" key="6">
    <source>
        <dbReference type="ARBA" id="ARBA00023077"/>
    </source>
</evidence>
<dbReference type="InterPro" id="IPR012910">
    <property type="entry name" value="Plug_dom"/>
</dbReference>
<dbReference type="InterPro" id="IPR037066">
    <property type="entry name" value="Plug_dom_sf"/>
</dbReference>
<dbReference type="SUPFAM" id="SSF56935">
    <property type="entry name" value="Porins"/>
    <property type="match status" value="1"/>
</dbReference>
<keyword evidence="5 12" id="KW-0732">Signal</keyword>
<dbReference type="PROSITE" id="PS52016">
    <property type="entry name" value="TONB_DEPENDENT_REC_3"/>
    <property type="match status" value="1"/>
</dbReference>
<keyword evidence="7 10" id="KW-0472">Membrane</keyword>
<evidence type="ECO:0000256" key="10">
    <source>
        <dbReference type="PROSITE-ProRule" id="PRU01360"/>
    </source>
</evidence>
<evidence type="ECO:0000256" key="2">
    <source>
        <dbReference type="ARBA" id="ARBA00022448"/>
    </source>
</evidence>
<feature type="domain" description="TonB-dependent receptor plug" evidence="14">
    <location>
        <begin position="46"/>
        <end position="142"/>
    </location>
</feature>
<comment type="subcellular location">
    <subcellularLocation>
        <location evidence="1 10">Cell outer membrane</location>
        <topology evidence="1 10">Multi-pass membrane protein</topology>
    </subcellularLocation>
</comment>
<name>A0ABV8JS24_9FLAO</name>
<keyword evidence="9 10" id="KW-0998">Cell outer membrane</keyword>
<gene>
    <name evidence="15" type="ORF">ACFOUT_14400</name>
</gene>
<keyword evidence="4 10" id="KW-0812">Transmembrane</keyword>
<dbReference type="EMBL" id="JBHSAW010000010">
    <property type="protein sequence ID" value="MFC4097077.1"/>
    <property type="molecule type" value="Genomic_DNA"/>
</dbReference>
<dbReference type="RefSeq" id="WP_192461789.1">
    <property type="nucleotide sequence ID" value="NZ_JACYFJ010000002.1"/>
</dbReference>
<feature type="domain" description="TonB-dependent receptor-like beta-barrel" evidence="13">
    <location>
        <begin position="197"/>
        <end position="575"/>
    </location>
</feature>
<keyword evidence="16" id="KW-1185">Reference proteome</keyword>
<evidence type="ECO:0000256" key="1">
    <source>
        <dbReference type="ARBA" id="ARBA00004571"/>
    </source>
</evidence>
<dbReference type="Proteomes" id="UP001595814">
    <property type="component" value="Unassembled WGS sequence"/>
</dbReference>